<organism evidence="2 3">
    <name type="scientific">Christiangramia sabulilitoris</name>
    <dbReference type="NCBI Taxonomy" id="2583991"/>
    <lineage>
        <taxon>Bacteria</taxon>
        <taxon>Pseudomonadati</taxon>
        <taxon>Bacteroidota</taxon>
        <taxon>Flavobacteriia</taxon>
        <taxon>Flavobacteriales</taxon>
        <taxon>Flavobacteriaceae</taxon>
        <taxon>Christiangramia</taxon>
    </lineage>
</organism>
<accession>A0A550I3C0</accession>
<proteinExistence type="predicted"/>
<name>A0A550I3C0_9FLAO</name>
<dbReference type="AlphaFoldDB" id="A0A550I3C0"/>
<dbReference type="EMBL" id="VHSF01000002">
    <property type="protein sequence ID" value="TRO65482.1"/>
    <property type="molecule type" value="Genomic_DNA"/>
</dbReference>
<dbReference type="OrthoDB" id="5498485at2"/>
<feature type="domain" description="ER-bound oxygenase mpaB/mpaB'/Rubber oxygenase catalytic" evidence="1">
    <location>
        <begin position="46"/>
        <end position="144"/>
    </location>
</feature>
<evidence type="ECO:0000313" key="3">
    <source>
        <dbReference type="Proteomes" id="UP000315131"/>
    </source>
</evidence>
<dbReference type="RefSeq" id="WP_143410798.1">
    <property type="nucleotide sequence ID" value="NZ_VHSF01000002.1"/>
</dbReference>
<dbReference type="Proteomes" id="UP000315131">
    <property type="component" value="Unassembled WGS sequence"/>
</dbReference>
<dbReference type="Pfam" id="PF09995">
    <property type="entry name" value="MPAB_Lcp_cat"/>
    <property type="match status" value="1"/>
</dbReference>
<dbReference type="GO" id="GO:0016491">
    <property type="term" value="F:oxidoreductase activity"/>
    <property type="evidence" value="ECO:0007669"/>
    <property type="project" value="InterPro"/>
</dbReference>
<comment type="caution">
    <text evidence="2">The sequence shown here is derived from an EMBL/GenBank/DDBJ whole genome shotgun (WGS) entry which is preliminary data.</text>
</comment>
<keyword evidence="3" id="KW-1185">Reference proteome</keyword>
<evidence type="ECO:0000313" key="2">
    <source>
        <dbReference type="EMBL" id="TRO65482.1"/>
    </source>
</evidence>
<gene>
    <name evidence="2" type="ORF">FGM01_08770</name>
</gene>
<reference evidence="2 3" key="1">
    <citation type="submission" date="2019-06" db="EMBL/GenBank/DDBJ databases">
        <title>Gramella sabulilitoris sp. nov., isolated from a marine sand.</title>
        <authorList>
            <person name="Yoon J.-H."/>
        </authorList>
    </citation>
    <scope>NUCLEOTIDE SEQUENCE [LARGE SCALE GENOMIC DNA]</scope>
    <source>
        <strain evidence="2 3">HSMS-1</strain>
    </source>
</reference>
<sequence>MAYFVAKNSIVHQIWGKSDTVLVIFAGAAAEFALNKSVDWLFYTGQIPSDPLKRLFSTVSYARRIVFSEEKAALNAIKKINAIHRNVENNRNSSIPARAYRDVLFMLIDYSICAFELLERRLTYSEKEDIYKVFQKVGLGMEIPNLPGNLGDWQIARKTHLKNNQVYSSFSRALFKSYRRDLGPFRYFILTETQKMVLPSHVKKLLGYRRSFIMPSLIHAYKIGKKLRMERIFKQMILPGEYKEDILQLDISSK</sequence>
<evidence type="ECO:0000259" key="1">
    <source>
        <dbReference type="Pfam" id="PF09995"/>
    </source>
</evidence>
<dbReference type="InterPro" id="IPR018713">
    <property type="entry name" value="MPAB/Lcp_cat_dom"/>
</dbReference>
<protein>
    <submittedName>
        <fullName evidence="2">DUF2236 domain-containing protein</fullName>
    </submittedName>
</protein>